<dbReference type="PANTHER" id="PTHR21721">
    <property type="entry name" value="GH09876P-RELATED"/>
    <property type="match status" value="1"/>
</dbReference>
<reference evidence="3 5" key="1">
    <citation type="journal article" date="2007" name="Nature">
        <title>Evolution of genes and genomes on the Drosophila phylogeny.</title>
        <authorList>
            <consortium name="Drosophila 12 Genomes Consortium"/>
            <person name="Clark A.G."/>
            <person name="Eisen M.B."/>
            <person name="Smith D.R."/>
            <person name="Bergman C.M."/>
            <person name="Oliver B."/>
            <person name="Markow T.A."/>
            <person name="Kaufman T.C."/>
            <person name="Kellis M."/>
            <person name="Gelbart W."/>
            <person name="Iyer V.N."/>
            <person name="Pollard D.A."/>
            <person name="Sackton T.B."/>
            <person name="Larracuente A.M."/>
            <person name="Singh N.D."/>
            <person name="Abad J.P."/>
            <person name="Abt D.N."/>
            <person name="Adryan B."/>
            <person name="Aguade M."/>
            <person name="Akashi H."/>
            <person name="Anderson W.W."/>
            <person name="Aquadro C.F."/>
            <person name="Ardell D.H."/>
            <person name="Arguello R."/>
            <person name="Artieri C.G."/>
            <person name="Barbash D.A."/>
            <person name="Barker D."/>
            <person name="Barsanti P."/>
            <person name="Batterham P."/>
            <person name="Batzoglou S."/>
            <person name="Begun D."/>
            <person name="Bhutkar A."/>
            <person name="Blanco E."/>
            <person name="Bosak S.A."/>
            <person name="Bradley R.K."/>
            <person name="Brand A.D."/>
            <person name="Brent M.R."/>
            <person name="Brooks A.N."/>
            <person name="Brown R.H."/>
            <person name="Butlin R.K."/>
            <person name="Caggese C."/>
            <person name="Calvi B.R."/>
            <person name="Bernardo de Carvalho A."/>
            <person name="Caspi A."/>
            <person name="Castrezana S."/>
            <person name="Celniker S.E."/>
            <person name="Chang J.L."/>
            <person name="Chapple C."/>
            <person name="Chatterji S."/>
            <person name="Chinwalla A."/>
            <person name="Civetta A."/>
            <person name="Clifton S.W."/>
            <person name="Comeron J.M."/>
            <person name="Costello J.C."/>
            <person name="Coyne J.A."/>
            <person name="Daub J."/>
            <person name="David R.G."/>
            <person name="Delcher A.L."/>
            <person name="Delehaunty K."/>
            <person name="Do C.B."/>
            <person name="Ebling H."/>
            <person name="Edwards K."/>
            <person name="Eickbush T."/>
            <person name="Evans J.D."/>
            <person name="Filipski A."/>
            <person name="Findeiss S."/>
            <person name="Freyhult E."/>
            <person name="Fulton L."/>
            <person name="Fulton R."/>
            <person name="Garcia A.C."/>
            <person name="Gardiner A."/>
            <person name="Garfield D.A."/>
            <person name="Garvin B.E."/>
            <person name="Gibson G."/>
            <person name="Gilbert D."/>
            <person name="Gnerre S."/>
            <person name="Godfrey J."/>
            <person name="Good R."/>
            <person name="Gotea V."/>
            <person name="Gravely B."/>
            <person name="Greenberg A.J."/>
            <person name="Griffiths-Jones S."/>
            <person name="Gross S."/>
            <person name="Guigo R."/>
            <person name="Gustafson E.A."/>
            <person name="Haerty W."/>
            <person name="Hahn M.W."/>
            <person name="Halligan D.L."/>
            <person name="Halpern A.L."/>
            <person name="Halter G.M."/>
            <person name="Han M.V."/>
            <person name="Heger A."/>
            <person name="Hillier L."/>
            <person name="Hinrichs A.S."/>
            <person name="Holmes I."/>
            <person name="Hoskins R.A."/>
            <person name="Hubisz M.J."/>
            <person name="Hultmark D."/>
            <person name="Huntley M.A."/>
            <person name="Jaffe D.B."/>
            <person name="Jagadeeshan S."/>
            <person name="Jeck W.R."/>
            <person name="Johnson J."/>
            <person name="Jones C.D."/>
            <person name="Jordan W.C."/>
            <person name="Karpen G.H."/>
            <person name="Kataoka E."/>
            <person name="Keightley P.D."/>
            <person name="Kheradpour P."/>
            <person name="Kirkness E.F."/>
            <person name="Koerich L.B."/>
            <person name="Kristiansen K."/>
            <person name="Kudrna D."/>
            <person name="Kulathinal R.J."/>
            <person name="Kumar S."/>
            <person name="Kwok R."/>
            <person name="Lander E."/>
            <person name="Langley C.H."/>
            <person name="Lapoint R."/>
            <person name="Lazzaro B.P."/>
            <person name="Lee S.J."/>
            <person name="Levesque L."/>
            <person name="Li R."/>
            <person name="Lin C.F."/>
            <person name="Lin M.F."/>
            <person name="Lindblad-Toh K."/>
            <person name="Llopart A."/>
            <person name="Long M."/>
            <person name="Low L."/>
            <person name="Lozovsky E."/>
            <person name="Lu J."/>
            <person name="Luo M."/>
            <person name="Machado C.A."/>
            <person name="Makalowski W."/>
            <person name="Marzo M."/>
            <person name="Matsuda M."/>
            <person name="Matzkin L."/>
            <person name="McAllister B."/>
            <person name="McBride C.S."/>
            <person name="McKernan B."/>
            <person name="McKernan K."/>
            <person name="Mendez-Lago M."/>
            <person name="Minx P."/>
            <person name="Mollenhauer M.U."/>
            <person name="Montooth K."/>
            <person name="Mount S.M."/>
            <person name="Mu X."/>
            <person name="Myers E."/>
            <person name="Negre B."/>
            <person name="Newfeld S."/>
            <person name="Nielsen R."/>
            <person name="Noor M.A."/>
            <person name="O'Grady P."/>
            <person name="Pachter L."/>
            <person name="Papaceit M."/>
            <person name="Parisi M.J."/>
            <person name="Parisi M."/>
            <person name="Parts L."/>
            <person name="Pedersen J.S."/>
            <person name="Pesole G."/>
            <person name="Phillippy A.M."/>
            <person name="Ponting C.P."/>
            <person name="Pop M."/>
            <person name="Porcelli D."/>
            <person name="Powell J.R."/>
            <person name="Prohaska S."/>
            <person name="Pruitt K."/>
            <person name="Puig M."/>
            <person name="Quesneville H."/>
            <person name="Ram K.R."/>
            <person name="Rand D."/>
            <person name="Rasmussen M.D."/>
            <person name="Reed L.K."/>
            <person name="Reenan R."/>
            <person name="Reily A."/>
            <person name="Remington K.A."/>
            <person name="Rieger T.T."/>
            <person name="Ritchie M.G."/>
            <person name="Robin C."/>
            <person name="Rogers Y.H."/>
            <person name="Rohde C."/>
            <person name="Rozas J."/>
            <person name="Rubenfield M.J."/>
            <person name="Ruiz A."/>
            <person name="Russo S."/>
            <person name="Salzberg S.L."/>
            <person name="Sanchez-Gracia A."/>
            <person name="Saranga D.J."/>
            <person name="Sato H."/>
            <person name="Schaeffer S.W."/>
            <person name="Schatz M.C."/>
            <person name="Schlenke T."/>
            <person name="Schwartz R."/>
            <person name="Segarra C."/>
            <person name="Singh R.S."/>
            <person name="Sirot L."/>
            <person name="Sirota M."/>
            <person name="Sisneros N.B."/>
            <person name="Smith C.D."/>
            <person name="Smith T.F."/>
            <person name="Spieth J."/>
            <person name="Stage D.E."/>
            <person name="Stark A."/>
            <person name="Stephan W."/>
            <person name="Strausberg R.L."/>
            <person name="Strempel S."/>
            <person name="Sturgill D."/>
            <person name="Sutton G."/>
            <person name="Sutton G.G."/>
            <person name="Tao W."/>
            <person name="Teichmann S."/>
            <person name="Tobari Y.N."/>
            <person name="Tomimura Y."/>
            <person name="Tsolas J.M."/>
            <person name="Valente V.L."/>
            <person name="Venter E."/>
            <person name="Venter J.C."/>
            <person name="Vicario S."/>
            <person name="Vieira F.G."/>
            <person name="Vilella A.J."/>
            <person name="Villasante A."/>
            <person name="Walenz B."/>
            <person name="Wang J."/>
            <person name="Wasserman M."/>
            <person name="Watts T."/>
            <person name="Wilson D."/>
            <person name="Wilson R.K."/>
            <person name="Wing R.A."/>
            <person name="Wolfner M.F."/>
            <person name="Wong A."/>
            <person name="Wong G.K."/>
            <person name="Wu C.I."/>
            <person name="Wu G."/>
            <person name="Yamamoto D."/>
            <person name="Yang H.P."/>
            <person name="Yang S.P."/>
            <person name="Yorke J.A."/>
            <person name="Yoshida K."/>
            <person name="Zdobnov E."/>
            <person name="Zhang P."/>
            <person name="Zhang Y."/>
            <person name="Zimin A.V."/>
            <person name="Baldwin J."/>
            <person name="Abdouelleil A."/>
            <person name="Abdulkadir J."/>
            <person name="Abebe A."/>
            <person name="Abera B."/>
            <person name="Abreu J."/>
            <person name="Acer S.C."/>
            <person name="Aftuck L."/>
            <person name="Alexander A."/>
            <person name="An P."/>
            <person name="Anderson E."/>
            <person name="Anderson S."/>
            <person name="Arachi H."/>
            <person name="Azer M."/>
            <person name="Bachantsang P."/>
            <person name="Barry A."/>
            <person name="Bayul T."/>
            <person name="Berlin A."/>
            <person name="Bessette D."/>
            <person name="Bloom T."/>
            <person name="Blye J."/>
            <person name="Boguslavskiy L."/>
            <person name="Bonnet C."/>
            <person name="Boukhgalter B."/>
            <person name="Bourzgui I."/>
            <person name="Brown A."/>
            <person name="Cahill P."/>
            <person name="Channer S."/>
            <person name="Cheshatsang Y."/>
            <person name="Chuda L."/>
            <person name="Citroen M."/>
            <person name="Collymore A."/>
            <person name="Cooke P."/>
            <person name="Costello M."/>
            <person name="D'Aco K."/>
            <person name="Daza R."/>
            <person name="De Haan G."/>
            <person name="DeGray S."/>
            <person name="DeMaso C."/>
            <person name="Dhargay N."/>
            <person name="Dooley K."/>
            <person name="Dooley E."/>
            <person name="Doricent M."/>
            <person name="Dorje P."/>
            <person name="Dorjee K."/>
            <person name="Dupes A."/>
            <person name="Elong R."/>
            <person name="Falk J."/>
            <person name="Farina A."/>
            <person name="Faro S."/>
            <person name="Ferguson D."/>
            <person name="Fisher S."/>
            <person name="Foley C.D."/>
            <person name="Franke A."/>
            <person name="Friedrich D."/>
            <person name="Gadbois L."/>
            <person name="Gearin G."/>
            <person name="Gearin C.R."/>
            <person name="Giannoukos G."/>
            <person name="Goode T."/>
            <person name="Graham J."/>
            <person name="Grandbois E."/>
            <person name="Grewal S."/>
            <person name="Gyaltsen K."/>
            <person name="Hafez N."/>
            <person name="Hagos B."/>
            <person name="Hall J."/>
            <person name="Henson C."/>
            <person name="Hollinger A."/>
            <person name="Honan T."/>
            <person name="Huard M.D."/>
            <person name="Hughes L."/>
            <person name="Hurhula B."/>
            <person name="Husby M.E."/>
            <person name="Kamat A."/>
            <person name="Kanga B."/>
            <person name="Kashin S."/>
            <person name="Khazanovich D."/>
            <person name="Kisner P."/>
            <person name="Lance K."/>
            <person name="Lara M."/>
            <person name="Lee W."/>
            <person name="Lennon N."/>
            <person name="Letendre F."/>
            <person name="LeVine R."/>
            <person name="Lipovsky A."/>
            <person name="Liu X."/>
            <person name="Liu J."/>
            <person name="Liu S."/>
            <person name="Lokyitsang T."/>
            <person name="Lokyitsang Y."/>
            <person name="Lubonja R."/>
            <person name="Lui A."/>
            <person name="MacDonald P."/>
            <person name="Magnisalis V."/>
            <person name="Maru K."/>
            <person name="Matthews C."/>
            <person name="McCusker W."/>
            <person name="McDonough S."/>
            <person name="Mehta T."/>
            <person name="Meldrim J."/>
            <person name="Meneus L."/>
            <person name="Mihai O."/>
            <person name="Mihalev A."/>
            <person name="Mihova T."/>
            <person name="Mittelman R."/>
            <person name="Mlenga V."/>
            <person name="Montmayeur A."/>
            <person name="Mulrain L."/>
            <person name="Navidi A."/>
            <person name="Naylor J."/>
            <person name="Negash T."/>
            <person name="Nguyen T."/>
            <person name="Nguyen N."/>
            <person name="Nicol R."/>
            <person name="Norbu C."/>
            <person name="Norbu N."/>
            <person name="Novod N."/>
            <person name="O'Neill B."/>
            <person name="Osman S."/>
            <person name="Markiewicz E."/>
            <person name="Oyono O.L."/>
            <person name="Patti C."/>
            <person name="Phunkhang P."/>
            <person name="Pierre F."/>
            <person name="Priest M."/>
            <person name="Raghuraman S."/>
            <person name="Rege F."/>
            <person name="Reyes R."/>
            <person name="Rise C."/>
            <person name="Rogov P."/>
            <person name="Ross K."/>
            <person name="Ryan E."/>
            <person name="Settipalli S."/>
            <person name="Shea T."/>
            <person name="Sherpa N."/>
            <person name="Shi L."/>
            <person name="Shih D."/>
            <person name="Sparrow T."/>
            <person name="Spaulding J."/>
            <person name="Stalker J."/>
            <person name="Stange-Thomann N."/>
            <person name="Stavropoulos S."/>
            <person name="Stone C."/>
            <person name="Strader C."/>
            <person name="Tesfaye S."/>
            <person name="Thomson T."/>
            <person name="Thoulutsang Y."/>
            <person name="Thoulutsang D."/>
            <person name="Topham K."/>
            <person name="Topping I."/>
            <person name="Tsamla T."/>
            <person name="Vassiliev H."/>
            <person name="Vo A."/>
            <person name="Wangchuk T."/>
            <person name="Wangdi T."/>
            <person name="Weiand M."/>
            <person name="Wilkinson J."/>
            <person name="Wilson A."/>
            <person name="Yadav S."/>
            <person name="Young G."/>
            <person name="Yu Q."/>
            <person name="Zembek L."/>
            <person name="Zhong D."/>
            <person name="Zimmer A."/>
            <person name="Zwirko Z."/>
            <person name="Jaffe D.B."/>
            <person name="Alvarez P."/>
            <person name="Brockman W."/>
            <person name="Butler J."/>
            <person name="Chin C."/>
            <person name="Gnerre S."/>
            <person name="Grabherr M."/>
            <person name="Kleber M."/>
            <person name="Mauceli E."/>
            <person name="MacCallum I."/>
        </authorList>
    </citation>
    <scope>NUCLEOTIDE SEQUENCE [LARGE SCALE GENOMIC DNA]</scope>
    <source>
        <strain evidence="3">TSC#14024-0371.13</strain>
        <strain evidence="5">Tucson 14024-0371.13</strain>
    </source>
</reference>
<dbReference type="KEGG" id="dan:6494476"/>
<dbReference type="EMBL" id="CH902619">
    <property type="protein sequence ID" value="EDV37079.1"/>
    <property type="molecule type" value="Genomic_DNA"/>
</dbReference>
<name>B3MJ12_DROAN</name>
<dbReference type="KEGG" id="dan:6494477"/>
<dbReference type="Proteomes" id="UP000007801">
    <property type="component" value="Unassembled WGS sequence"/>
</dbReference>
<evidence type="ECO:0000313" key="3">
    <source>
        <dbReference type="EMBL" id="EDV37078.1"/>
    </source>
</evidence>
<protein>
    <recommendedName>
        <fullName evidence="2">DUF753 domain-containing protein</fullName>
    </recommendedName>
</protein>
<feature type="chain" id="PRO_5014298442" description="DUF753 domain-containing protein" evidence="1">
    <location>
        <begin position="20"/>
        <end position="190"/>
    </location>
</feature>
<dbReference type="AlphaFoldDB" id="B3MJ12"/>
<dbReference type="Pfam" id="PF05444">
    <property type="entry name" value="DUF753"/>
    <property type="match status" value="2"/>
</dbReference>
<sequence>MKSTIAGVALLLFVLNASSMSDAFVRNLPLSCYKCSGYICDAPAVATCGSSSDDQCYIEFNPDTGKVKNMGCRSDLDEEFVDDYFHYIQFCDGSKCNTADIIPTATKCIACDSSEDPNCATDPSKITLVGNCGVKPYTKCMVRVIRGHVVQRGCVSSLERQNLENCLAGVGSCRTCSGDFCNLKIDPADL</sequence>
<feature type="domain" description="DUF753" evidence="2">
    <location>
        <begin position="107"/>
        <end position="182"/>
    </location>
</feature>
<reference evidence="3" key="2">
    <citation type="journal article" date="2008" name="Bioinformatics">
        <title>Assembly reconciliation.</title>
        <authorList>
            <person name="Zimin A.V."/>
            <person name="Smith D.R."/>
            <person name="Sutton G."/>
            <person name="Yorke J.A."/>
        </authorList>
    </citation>
    <scope>NUCLEOTIDE SEQUENCE</scope>
    <source>
        <strain evidence="3">TSC#14024-0371.13</strain>
    </source>
</reference>
<dbReference type="GeneID" id="6494476"/>
<evidence type="ECO:0000313" key="5">
    <source>
        <dbReference type="Proteomes" id="UP000007801"/>
    </source>
</evidence>
<dbReference type="EMBL" id="CH902619">
    <property type="protein sequence ID" value="EDV37078.1"/>
    <property type="molecule type" value="Genomic_DNA"/>
</dbReference>
<keyword evidence="5" id="KW-1185">Reference proteome</keyword>
<dbReference type="OMA" id="TRISIGW"/>
<dbReference type="STRING" id="7217.B3MJ12"/>
<evidence type="ECO:0000313" key="4">
    <source>
        <dbReference type="EMBL" id="EDV37079.1"/>
    </source>
</evidence>
<evidence type="ECO:0000259" key="2">
    <source>
        <dbReference type="Pfam" id="PF05444"/>
    </source>
</evidence>
<keyword evidence="1" id="KW-0732">Signal</keyword>
<evidence type="ECO:0000256" key="1">
    <source>
        <dbReference type="SAM" id="SignalP"/>
    </source>
</evidence>
<dbReference type="InterPro" id="IPR008472">
    <property type="entry name" value="DUF753"/>
</dbReference>
<reference evidence="3" key="3">
    <citation type="submission" date="2015-10" db="EMBL/GenBank/DDBJ databases">
        <authorList>
            <consortium name="FlyBase"/>
        </authorList>
    </citation>
    <scope>NUCLEOTIDE SEQUENCE</scope>
    <source>
        <strain evidence="3">TSC#14024-0371.13</strain>
    </source>
</reference>
<feature type="signal peptide" evidence="1">
    <location>
        <begin position="1"/>
        <end position="19"/>
    </location>
</feature>
<dbReference type="PANTHER" id="PTHR21721:SF26">
    <property type="entry name" value="DUF753 DOMAIN-CONTAINING PROTEIN-RELATED"/>
    <property type="match status" value="1"/>
</dbReference>
<dbReference type="eggNOG" id="ENOG502T83P">
    <property type="taxonomic scope" value="Eukaryota"/>
</dbReference>
<gene>
    <name evidence="3" type="primary">Dana\GF11613</name>
    <name evidence="4" type="synonym">Dana\GF11612</name>
    <name evidence="4" type="synonym">dana_GLEANR_11656</name>
    <name evidence="3" type="synonym">dana_GLEANR_11657</name>
    <name evidence="4" type="ORF">GF11612</name>
    <name evidence="3" type="ORF">GF11613</name>
</gene>
<accession>B3MJ12</accession>
<dbReference type="HOGENOM" id="CLU_1429378_0_0_1"/>
<dbReference type="OrthoDB" id="7851053at2759"/>
<proteinExistence type="predicted"/>
<feature type="domain" description="DUF753" evidence="2">
    <location>
        <begin position="30"/>
        <end position="97"/>
    </location>
</feature>
<organism evidence="3 5">
    <name type="scientific">Drosophila ananassae</name>
    <name type="common">Fruit fly</name>
    <dbReference type="NCBI Taxonomy" id="7217"/>
    <lineage>
        <taxon>Eukaryota</taxon>
        <taxon>Metazoa</taxon>
        <taxon>Ecdysozoa</taxon>
        <taxon>Arthropoda</taxon>
        <taxon>Hexapoda</taxon>
        <taxon>Insecta</taxon>
        <taxon>Pterygota</taxon>
        <taxon>Neoptera</taxon>
        <taxon>Endopterygota</taxon>
        <taxon>Diptera</taxon>
        <taxon>Brachycera</taxon>
        <taxon>Muscomorpha</taxon>
        <taxon>Ephydroidea</taxon>
        <taxon>Drosophilidae</taxon>
        <taxon>Drosophila</taxon>
        <taxon>Sophophora</taxon>
    </lineage>
</organism>